<dbReference type="EMBL" id="CAFAAZ010000003">
    <property type="protein sequence ID" value="CAB4816373.1"/>
    <property type="molecule type" value="Genomic_DNA"/>
</dbReference>
<feature type="transmembrane region" description="Helical" evidence="2">
    <location>
        <begin position="201"/>
        <end position="223"/>
    </location>
</feature>
<gene>
    <name evidence="3" type="ORF">UFOPK2343_00212</name>
    <name evidence="4" type="ORF">UFOPK2652_00410</name>
    <name evidence="5" type="ORF">UFOPK3128_00456</name>
    <name evidence="6" type="ORF">UFOPK3511_00309</name>
    <name evidence="7" type="ORF">UFOPK3880_00259</name>
    <name evidence="8" type="ORF">UFOPK4146_00110</name>
</gene>
<keyword evidence="2" id="KW-0812">Transmembrane</keyword>
<dbReference type="EMBL" id="CAFBNU010000002">
    <property type="protein sequence ID" value="CAB4960561.1"/>
    <property type="molecule type" value="Genomic_DNA"/>
</dbReference>
<keyword evidence="2" id="KW-0472">Membrane</keyword>
<proteinExistence type="predicted"/>
<feature type="coiled-coil region" evidence="1">
    <location>
        <begin position="81"/>
        <end position="115"/>
    </location>
</feature>
<sequence>MNLSLANNRVVNIKNVNSMAKLKGRRDGKAEKPAESWGKDSVPFISQAHAIFSAEAENRISLTRKTLNDRVYETLEREEQIILLESQKEGLKGKIAEAEERVKFFKSEIDGYKVENPMGRFARTRLIHDDIYWLVLGILIAGEILVTAPALVQLFGEGSWQSWVIAIAVGFLPVAGAHLLGTFLKSRLDRQNPQEGWIKKLFTSVFIVLLFAIASLAVLRAGITEGNLLNFNIVPKNQTKSFLILFFAAIQLAFFSVAIGLGFLHHSPAADSLRDAKKELKKLKLEETAIADPLKKYKSKMGLTEDEVKAKINALSSQVEVLGKELEIAVATYREANIHSRRDEINGGHTSLQAPDFIIDLDKFKDIFASLEPVMRSPEKTSFQSS</sequence>
<name>A0A6J6Z7G3_9ZZZZ</name>
<dbReference type="EMBL" id="CAEZYD010000003">
    <property type="protein sequence ID" value="CAB4704749.1"/>
    <property type="molecule type" value="Genomic_DNA"/>
</dbReference>
<evidence type="ECO:0000313" key="4">
    <source>
        <dbReference type="EMBL" id="CAB4704749.1"/>
    </source>
</evidence>
<dbReference type="AlphaFoldDB" id="A0A6J6Z7G3"/>
<feature type="transmembrane region" description="Helical" evidence="2">
    <location>
        <begin position="160"/>
        <end position="180"/>
    </location>
</feature>
<evidence type="ECO:0000256" key="2">
    <source>
        <dbReference type="SAM" id="Phobius"/>
    </source>
</evidence>
<evidence type="ECO:0000313" key="7">
    <source>
        <dbReference type="EMBL" id="CAB4960561.1"/>
    </source>
</evidence>
<dbReference type="EMBL" id="CAFBPT010000001">
    <property type="protein sequence ID" value="CAB5018678.1"/>
    <property type="molecule type" value="Genomic_DNA"/>
</dbReference>
<feature type="transmembrane region" description="Helical" evidence="2">
    <location>
        <begin position="243"/>
        <end position="264"/>
    </location>
</feature>
<evidence type="ECO:0000256" key="1">
    <source>
        <dbReference type="SAM" id="Coils"/>
    </source>
</evidence>
<organism evidence="5">
    <name type="scientific">freshwater metagenome</name>
    <dbReference type="NCBI Taxonomy" id="449393"/>
    <lineage>
        <taxon>unclassified sequences</taxon>
        <taxon>metagenomes</taxon>
        <taxon>ecological metagenomes</taxon>
    </lineage>
</organism>
<evidence type="ECO:0000313" key="6">
    <source>
        <dbReference type="EMBL" id="CAB4890089.1"/>
    </source>
</evidence>
<evidence type="ECO:0000313" key="3">
    <source>
        <dbReference type="EMBL" id="CAB4668411.1"/>
    </source>
</evidence>
<reference evidence="5" key="1">
    <citation type="submission" date="2020-05" db="EMBL/GenBank/DDBJ databases">
        <authorList>
            <person name="Chiriac C."/>
            <person name="Salcher M."/>
            <person name="Ghai R."/>
            <person name="Kavagutti S V."/>
        </authorList>
    </citation>
    <scope>NUCLEOTIDE SEQUENCE</scope>
</reference>
<evidence type="ECO:0000313" key="8">
    <source>
        <dbReference type="EMBL" id="CAB5018678.1"/>
    </source>
</evidence>
<keyword evidence="2" id="KW-1133">Transmembrane helix</keyword>
<dbReference type="EMBL" id="CAEZXD010000003">
    <property type="protein sequence ID" value="CAB4668411.1"/>
    <property type="molecule type" value="Genomic_DNA"/>
</dbReference>
<evidence type="ECO:0000313" key="5">
    <source>
        <dbReference type="EMBL" id="CAB4816373.1"/>
    </source>
</evidence>
<feature type="transmembrane region" description="Helical" evidence="2">
    <location>
        <begin position="131"/>
        <end position="154"/>
    </location>
</feature>
<protein>
    <submittedName>
        <fullName evidence="5">Unannotated protein</fullName>
    </submittedName>
</protein>
<keyword evidence="1" id="KW-0175">Coiled coil</keyword>
<dbReference type="EMBL" id="CAFBMA010000002">
    <property type="protein sequence ID" value="CAB4890089.1"/>
    <property type="molecule type" value="Genomic_DNA"/>
</dbReference>
<accession>A0A6J6Z7G3</accession>